<accession>A0A5B1M6L0</accession>
<evidence type="ECO:0000256" key="1">
    <source>
        <dbReference type="ARBA" id="ARBA00006865"/>
    </source>
</evidence>
<protein>
    <submittedName>
        <fullName evidence="4">Glycoside hydrolase family 16 protein</fullName>
    </submittedName>
</protein>
<evidence type="ECO:0000259" key="3">
    <source>
        <dbReference type="PROSITE" id="PS51762"/>
    </source>
</evidence>
<dbReference type="RefSeq" id="WP_149748517.1">
    <property type="nucleotide sequence ID" value="NZ_VUJW01000001.1"/>
</dbReference>
<dbReference type="CDD" id="cd08023">
    <property type="entry name" value="GH16_laminarinase_like"/>
    <property type="match status" value="1"/>
</dbReference>
<keyword evidence="2" id="KW-0732">Signal</keyword>
<dbReference type="GO" id="GO:0005975">
    <property type="term" value="P:carbohydrate metabolic process"/>
    <property type="evidence" value="ECO:0007669"/>
    <property type="project" value="InterPro"/>
</dbReference>
<dbReference type="InterPro" id="IPR050546">
    <property type="entry name" value="Glycosyl_Hydrlase_16"/>
</dbReference>
<organism evidence="4 5">
    <name type="scientific">Nocardioides antri</name>
    <dbReference type="NCBI Taxonomy" id="2607659"/>
    <lineage>
        <taxon>Bacteria</taxon>
        <taxon>Bacillati</taxon>
        <taxon>Actinomycetota</taxon>
        <taxon>Actinomycetes</taxon>
        <taxon>Propionibacteriales</taxon>
        <taxon>Nocardioidaceae</taxon>
        <taxon>Nocardioides</taxon>
    </lineage>
</organism>
<comment type="caution">
    <text evidence="4">The sequence shown here is derived from an EMBL/GenBank/DDBJ whole genome shotgun (WGS) entry which is preliminary data.</text>
</comment>
<feature type="domain" description="GH16" evidence="3">
    <location>
        <begin position="56"/>
        <end position="302"/>
    </location>
</feature>
<dbReference type="EMBL" id="VUJW01000001">
    <property type="protein sequence ID" value="KAA1428895.1"/>
    <property type="molecule type" value="Genomic_DNA"/>
</dbReference>
<dbReference type="GO" id="GO:0004553">
    <property type="term" value="F:hydrolase activity, hydrolyzing O-glycosyl compounds"/>
    <property type="evidence" value="ECO:0007669"/>
    <property type="project" value="InterPro"/>
</dbReference>
<dbReference type="PANTHER" id="PTHR10963:SF55">
    <property type="entry name" value="GLYCOSIDE HYDROLASE FAMILY 16 PROTEIN"/>
    <property type="match status" value="1"/>
</dbReference>
<name>A0A5B1M6L0_9ACTN</name>
<reference evidence="4 5" key="1">
    <citation type="submission" date="2019-09" db="EMBL/GenBank/DDBJ databases">
        <title>Nocardioides panacisoli sp. nov., isolated from the soil of a ginseng field.</title>
        <authorList>
            <person name="Cho C."/>
        </authorList>
    </citation>
    <scope>NUCLEOTIDE SEQUENCE [LARGE SCALE GENOMIC DNA]</scope>
    <source>
        <strain evidence="4 5">BN140041</strain>
    </source>
</reference>
<keyword evidence="5" id="KW-1185">Reference proteome</keyword>
<evidence type="ECO:0000313" key="4">
    <source>
        <dbReference type="EMBL" id="KAA1428895.1"/>
    </source>
</evidence>
<dbReference type="SUPFAM" id="SSF49899">
    <property type="entry name" value="Concanavalin A-like lectins/glucanases"/>
    <property type="match status" value="1"/>
</dbReference>
<reference evidence="4 5" key="2">
    <citation type="submission" date="2019-09" db="EMBL/GenBank/DDBJ databases">
        <authorList>
            <person name="Jin C."/>
        </authorList>
    </citation>
    <scope>NUCLEOTIDE SEQUENCE [LARGE SCALE GENOMIC DNA]</scope>
    <source>
        <strain evidence="4 5">BN140041</strain>
    </source>
</reference>
<sequence length="302" mass="33604">MLLRDRDVRRLLAGFALVAAAGLAPFETVATEGAAATSATALSDACGPALTKPDGSRWSCTFVDNFGGNALNPDRWVVQETARTGFRTGRTCYTASSRNVSVRDGELHLVADEGRWFTCRNPLRNFATRYTGGMVGTRGHFSQTFGRFEVRARYPGARTSGLHGGFWMYPLSHKYGAWPASGEIDVAEWWSSDPTLVLPSLHYTGRDHNHDSGWGCRVPDVSNYHTYAVEWLRTTMRFLIDDQRCFSRSWTPDSPLVAPQPFDHPFSMILNMGVGTSTGTNKVTSRTQFPGRYVVQYAKAWR</sequence>
<dbReference type="AlphaFoldDB" id="A0A5B1M6L0"/>
<dbReference type="InterPro" id="IPR013320">
    <property type="entry name" value="ConA-like_dom_sf"/>
</dbReference>
<evidence type="ECO:0000256" key="2">
    <source>
        <dbReference type="SAM" id="SignalP"/>
    </source>
</evidence>
<comment type="similarity">
    <text evidence="1">Belongs to the glycosyl hydrolase 16 family.</text>
</comment>
<proteinExistence type="inferred from homology"/>
<evidence type="ECO:0000313" key="5">
    <source>
        <dbReference type="Proteomes" id="UP000324351"/>
    </source>
</evidence>
<gene>
    <name evidence="4" type="ORF">F0U47_01365</name>
</gene>
<dbReference type="PROSITE" id="PS51762">
    <property type="entry name" value="GH16_2"/>
    <property type="match status" value="1"/>
</dbReference>
<keyword evidence="4" id="KW-0378">Hydrolase</keyword>
<dbReference type="Gene3D" id="2.60.120.200">
    <property type="match status" value="1"/>
</dbReference>
<feature type="signal peptide" evidence="2">
    <location>
        <begin position="1"/>
        <end position="30"/>
    </location>
</feature>
<dbReference type="Pfam" id="PF00722">
    <property type="entry name" value="Glyco_hydro_16"/>
    <property type="match status" value="1"/>
</dbReference>
<dbReference type="Proteomes" id="UP000324351">
    <property type="component" value="Unassembled WGS sequence"/>
</dbReference>
<dbReference type="InterPro" id="IPR000757">
    <property type="entry name" value="Beta-glucanase-like"/>
</dbReference>
<dbReference type="PANTHER" id="PTHR10963">
    <property type="entry name" value="GLYCOSYL HYDROLASE-RELATED"/>
    <property type="match status" value="1"/>
</dbReference>
<feature type="chain" id="PRO_5038622819" evidence="2">
    <location>
        <begin position="31"/>
        <end position="302"/>
    </location>
</feature>